<accession>A0A7Y0L128</accession>
<dbReference type="EMBL" id="JABBVZ010000001">
    <property type="protein sequence ID" value="NMP20786.1"/>
    <property type="molecule type" value="Genomic_DNA"/>
</dbReference>
<sequence>MAQLYVNPTLLGLGPSQTSFVAAVQDANNHVAVGMTKFVQSPGGLLLPELTDDAGYVLSKQVGRNTAVQAGALAFAASAASGSTQTASISLPSILQKDALYLVSIMNPTGTPQGLTATVGTSGSVGSYLAASTTYYYAVSAVGPWGETLISATQEATEGSTAYPISLSWTSQGGATSYNVYKGTTSSVDLLASDITSTSYTDSGNTATSSTAPPTSSTQGPGTSVTITFQDAQTFGTSTSYFADVTSVDVAEGTTQAYLVQGWLMGDGASHIQVSLDNGASDQAGTVWFEVTQV</sequence>
<feature type="region of interest" description="Disordered" evidence="1">
    <location>
        <begin position="199"/>
        <end position="222"/>
    </location>
</feature>
<dbReference type="Proteomes" id="UP000533476">
    <property type="component" value="Unassembled WGS sequence"/>
</dbReference>
<reference evidence="2 3" key="1">
    <citation type="submission" date="2020-04" db="EMBL/GenBank/DDBJ databases">
        <authorList>
            <person name="Zhang R."/>
            <person name="Schippers A."/>
        </authorList>
    </citation>
    <scope>NUCLEOTIDE SEQUENCE [LARGE SCALE GENOMIC DNA]</scope>
    <source>
        <strain evidence="2 3">DSM 109850</strain>
    </source>
</reference>
<proteinExistence type="predicted"/>
<evidence type="ECO:0000313" key="3">
    <source>
        <dbReference type="Proteomes" id="UP000533476"/>
    </source>
</evidence>
<comment type="caution">
    <text evidence="2">The sequence shown here is derived from an EMBL/GenBank/DDBJ whole genome shotgun (WGS) entry which is preliminary data.</text>
</comment>
<gene>
    <name evidence="2" type="ORF">HIJ39_00220</name>
</gene>
<keyword evidence="3" id="KW-1185">Reference proteome</keyword>
<dbReference type="Gene3D" id="2.60.40.10">
    <property type="entry name" value="Immunoglobulins"/>
    <property type="match status" value="1"/>
</dbReference>
<protein>
    <submittedName>
        <fullName evidence="2">Uncharacterized protein</fullName>
    </submittedName>
</protein>
<dbReference type="AlphaFoldDB" id="A0A7Y0L128"/>
<organism evidence="2 3">
    <name type="scientific">Sulfobacillus harzensis</name>
    <dbReference type="NCBI Taxonomy" id="2729629"/>
    <lineage>
        <taxon>Bacteria</taxon>
        <taxon>Bacillati</taxon>
        <taxon>Bacillota</taxon>
        <taxon>Clostridia</taxon>
        <taxon>Eubacteriales</taxon>
        <taxon>Clostridiales Family XVII. Incertae Sedis</taxon>
        <taxon>Sulfobacillus</taxon>
    </lineage>
</organism>
<feature type="compositionally biased region" description="Low complexity" evidence="1">
    <location>
        <begin position="203"/>
        <end position="222"/>
    </location>
</feature>
<dbReference type="InterPro" id="IPR013783">
    <property type="entry name" value="Ig-like_fold"/>
</dbReference>
<name>A0A7Y0L128_9FIRM</name>
<evidence type="ECO:0000313" key="2">
    <source>
        <dbReference type="EMBL" id="NMP20786.1"/>
    </source>
</evidence>
<evidence type="ECO:0000256" key="1">
    <source>
        <dbReference type="SAM" id="MobiDB-lite"/>
    </source>
</evidence>
<dbReference type="RefSeq" id="WP_169095486.1">
    <property type="nucleotide sequence ID" value="NZ_JABBVZ010000001.1"/>
</dbReference>